<proteinExistence type="predicted"/>
<organism evidence="1">
    <name type="scientific">freshwater metagenome</name>
    <dbReference type="NCBI Taxonomy" id="449393"/>
    <lineage>
        <taxon>unclassified sequences</taxon>
        <taxon>metagenomes</taxon>
        <taxon>ecological metagenomes</taxon>
    </lineage>
</organism>
<reference evidence="1" key="1">
    <citation type="submission" date="2020-05" db="EMBL/GenBank/DDBJ databases">
        <authorList>
            <person name="Chiriac C."/>
            <person name="Salcher M."/>
            <person name="Ghai R."/>
            <person name="Kavagutti S V."/>
        </authorList>
    </citation>
    <scope>NUCLEOTIDE SEQUENCE</scope>
</reference>
<dbReference type="AlphaFoldDB" id="A0A6J7KJQ6"/>
<accession>A0A6J7KJQ6</accession>
<evidence type="ECO:0000313" key="1">
    <source>
        <dbReference type="EMBL" id="CAB4955887.1"/>
    </source>
</evidence>
<protein>
    <submittedName>
        <fullName evidence="1">Unannotated protein</fullName>
    </submittedName>
</protein>
<gene>
    <name evidence="1" type="ORF">UFOPK3564_03758</name>
</gene>
<name>A0A6J7KJQ6_9ZZZZ</name>
<sequence>MLPKAASVYGGTATEIAKTGLIGIQSGGGQPFRVLVLIPPGAAAPRIVKADTTTVIRPVQRAGNLYVASPRKGEELYAPSLSAPRQRVSARQP</sequence>
<dbReference type="EMBL" id="CAFBMK010000400">
    <property type="protein sequence ID" value="CAB4955887.1"/>
    <property type="molecule type" value="Genomic_DNA"/>
</dbReference>